<dbReference type="Proteomes" id="UP000063308">
    <property type="component" value="Chromosome"/>
</dbReference>
<evidence type="ECO:0000256" key="6">
    <source>
        <dbReference type="ARBA" id="ARBA00023136"/>
    </source>
</evidence>
<dbReference type="GO" id="GO:0016020">
    <property type="term" value="C:membrane"/>
    <property type="evidence" value="ECO:0007669"/>
    <property type="project" value="UniProtKB-SubCell"/>
</dbReference>
<evidence type="ECO:0000256" key="5">
    <source>
        <dbReference type="ARBA" id="ARBA00022982"/>
    </source>
</evidence>
<organism evidence="7 8">
    <name type="scientific">Bradyrhizobium diazoefficiens</name>
    <dbReference type="NCBI Taxonomy" id="1355477"/>
    <lineage>
        <taxon>Bacteria</taxon>
        <taxon>Pseudomonadati</taxon>
        <taxon>Pseudomonadota</taxon>
        <taxon>Alphaproteobacteria</taxon>
        <taxon>Hyphomicrobiales</taxon>
        <taxon>Nitrobacteraceae</taxon>
        <taxon>Bradyrhizobium</taxon>
    </lineage>
</organism>
<dbReference type="EMBL" id="AP014685">
    <property type="protein sequence ID" value="BAR62564.1"/>
    <property type="molecule type" value="Genomic_DNA"/>
</dbReference>
<comment type="subcellular location">
    <subcellularLocation>
        <location evidence="1">Membrane</location>
    </subcellularLocation>
</comment>
<dbReference type="InterPro" id="IPR038532">
    <property type="entry name" value="NDUFS4-like_sf"/>
</dbReference>
<evidence type="ECO:0000256" key="3">
    <source>
        <dbReference type="ARBA" id="ARBA00022660"/>
    </source>
</evidence>
<reference evidence="7 8" key="1">
    <citation type="submission" date="2014-11" db="EMBL/GenBank/DDBJ databases">
        <title>Symbiosis island explosion on the genome of extra-slow-growing strains of soybean bradyrhizobia with massive insertion sequences.</title>
        <authorList>
            <person name="Iida T."/>
            <person name="Minamisawa K."/>
        </authorList>
    </citation>
    <scope>NUCLEOTIDE SEQUENCE [LARGE SCALE GENOMIC DNA]</scope>
    <source>
        <strain evidence="7 8">NK6</strain>
    </source>
</reference>
<dbReference type="PANTHER" id="PTHR12219">
    <property type="entry name" value="NADH-UBIQUINONE OXIDOREDUCTASE"/>
    <property type="match status" value="1"/>
</dbReference>
<keyword evidence="2" id="KW-0813">Transport</keyword>
<sequence length="238" mass="26541">MNVTPLSAHSDFTARRPVPEPVVTKSVFPADAQAVIYKPTPSPMTSGRARAQRWTLRFERRSAPYIEPLMGWTGDDDPLSQVELSFPSAEAAIAYARRQGLQYSVEGLPAQGAKPRLISDNPDVEGPAASQQRRRRLEWIERTLGREVIRHGFGPGAEPAESYADPHQVLLDSNLSPTRKRDILRRWALHASQIETEHSKGNLLATPSHLQEVIDALLDLEEPQITEASFEHVDRKAS</sequence>
<protein>
    <recommendedName>
        <fullName evidence="9">ETC complex I subunit</fullName>
    </recommendedName>
</protein>
<dbReference type="OMA" id="WAWDEYL"/>
<evidence type="ECO:0000313" key="7">
    <source>
        <dbReference type="EMBL" id="BAR62564.1"/>
    </source>
</evidence>
<dbReference type="RefSeq" id="WP_011087978.1">
    <property type="nucleotide sequence ID" value="NZ_AJQI01000448.1"/>
</dbReference>
<dbReference type="AlphaFoldDB" id="A0A0E4BW70"/>
<dbReference type="GO" id="GO:0022900">
    <property type="term" value="P:electron transport chain"/>
    <property type="evidence" value="ECO:0007669"/>
    <property type="project" value="InterPro"/>
</dbReference>
<evidence type="ECO:0000256" key="1">
    <source>
        <dbReference type="ARBA" id="ARBA00004370"/>
    </source>
</evidence>
<proteinExistence type="predicted"/>
<dbReference type="Gene3D" id="3.30.160.190">
    <property type="entry name" value="atu1810 like domain"/>
    <property type="match status" value="1"/>
</dbReference>
<keyword evidence="4" id="KW-0809">Transit peptide</keyword>
<keyword evidence="6" id="KW-0472">Membrane</keyword>
<name>A0A0E4BW70_9BRAD</name>
<evidence type="ECO:0000313" key="8">
    <source>
        <dbReference type="Proteomes" id="UP000063308"/>
    </source>
</evidence>
<dbReference type="PANTHER" id="PTHR12219:SF8">
    <property type="entry name" value="NADH DEHYDROGENASE [UBIQUINONE] IRON-SULFUR PROTEIN 4, MITOCHONDRIAL"/>
    <property type="match status" value="1"/>
</dbReference>
<evidence type="ECO:0008006" key="9">
    <source>
        <dbReference type="Google" id="ProtNLM"/>
    </source>
</evidence>
<accession>A0A0E4BW70</accession>
<evidence type="ECO:0000256" key="2">
    <source>
        <dbReference type="ARBA" id="ARBA00022448"/>
    </source>
</evidence>
<keyword evidence="5" id="KW-0249">Electron transport</keyword>
<dbReference type="GeneID" id="46492220"/>
<dbReference type="InterPro" id="IPR006885">
    <property type="entry name" value="NADH_UbQ_FeS_4_mit-like"/>
</dbReference>
<keyword evidence="3" id="KW-0679">Respiratory chain</keyword>
<dbReference type="Pfam" id="PF04800">
    <property type="entry name" value="NDUS4"/>
    <property type="match status" value="1"/>
</dbReference>
<gene>
    <name evidence="7" type="ORF">NK6_9425</name>
</gene>
<evidence type="ECO:0000256" key="4">
    <source>
        <dbReference type="ARBA" id="ARBA00022946"/>
    </source>
</evidence>